<reference evidence="6" key="3">
    <citation type="submission" date="2025-09" db="UniProtKB">
        <authorList>
            <consortium name="Ensembl"/>
        </authorList>
    </citation>
    <scope>IDENTIFICATION</scope>
</reference>
<feature type="transmembrane region" description="Helical" evidence="5">
    <location>
        <begin position="127"/>
        <end position="145"/>
    </location>
</feature>
<dbReference type="GO" id="GO:0005886">
    <property type="term" value="C:plasma membrane"/>
    <property type="evidence" value="ECO:0007669"/>
    <property type="project" value="TreeGrafter"/>
</dbReference>
<organism evidence="6 7">
    <name type="scientific">Callithrix jacchus</name>
    <name type="common">White-tufted-ear marmoset</name>
    <name type="synonym">Simia Jacchus</name>
    <dbReference type="NCBI Taxonomy" id="9483"/>
    <lineage>
        <taxon>Eukaryota</taxon>
        <taxon>Metazoa</taxon>
        <taxon>Chordata</taxon>
        <taxon>Craniata</taxon>
        <taxon>Vertebrata</taxon>
        <taxon>Euteleostomi</taxon>
        <taxon>Mammalia</taxon>
        <taxon>Eutheria</taxon>
        <taxon>Euarchontoglires</taxon>
        <taxon>Primates</taxon>
        <taxon>Haplorrhini</taxon>
        <taxon>Platyrrhini</taxon>
        <taxon>Cebidae</taxon>
        <taxon>Callitrichinae</taxon>
        <taxon>Callithrix</taxon>
        <taxon>Callithrix</taxon>
    </lineage>
</organism>
<comment type="subcellular location">
    <subcellularLocation>
        <location evidence="1">Membrane</location>
        <topology evidence="1">Multi-pass membrane protein</topology>
    </subcellularLocation>
</comment>
<accession>F6YXX2</accession>
<dbReference type="PANTHER" id="PTHR19282:SF470">
    <property type="entry name" value="TETRASPANIN-17"/>
    <property type="match status" value="1"/>
</dbReference>
<sequence length="186" mass="21265">MPGKHQHFQEPEVGCCGKYFLFGFNIVFWFSMFLGLIFFLELATGILAFVFKDWIRDQLNLFINNNVKAYRDDIDLQNLIDFAQEYEDVLNTQCGYDVRLKLELEQQGFIHTKGCVGQFEKWLQDNLIVVAGVFVGIALLQVPLWPHVLPLAGLPLFPHPSSVLQIFGICLAQNLVSDIKAVKANW</sequence>
<reference evidence="6" key="1">
    <citation type="submission" date="2009-03" db="EMBL/GenBank/DDBJ databases">
        <authorList>
            <person name="Warren W."/>
            <person name="Ye L."/>
            <person name="Minx P."/>
            <person name="Worley K."/>
            <person name="Gibbs R."/>
            <person name="Wilson R.K."/>
        </authorList>
    </citation>
    <scope>NUCLEOTIDE SEQUENCE [LARGE SCALE GENOMIC DNA]</scope>
</reference>
<gene>
    <name evidence="6" type="primary">TSPAN17</name>
</gene>
<reference evidence="6" key="2">
    <citation type="submission" date="2025-08" db="UniProtKB">
        <authorList>
            <consortium name="Ensembl"/>
        </authorList>
    </citation>
    <scope>IDENTIFICATION</scope>
</reference>
<feature type="transmembrane region" description="Helical" evidence="5">
    <location>
        <begin position="26"/>
        <end position="51"/>
    </location>
</feature>
<protein>
    <submittedName>
        <fullName evidence="6">Tetraspanin 17</fullName>
    </submittedName>
</protein>
<keyword evidence="3 5" id="KW-1133">Transmembrane helix</keyword>
<evidence type="ECO:0000256" key="5">
    <source>
        <dbReference type="SAM" id="Phobius"/>
    </source>
</evidence>
<dbReference type="Proteomes" id="UP000008225">
    <property type="component" value="Chromosome 2"/>
</dbReference>
<proteinExistence type="predicted"/>
<dbReference type="InterPro" id="IPR018499">
    <property type="entry name" value="Tetraspanin/Peripherin"/>
</dbReference>
<keyword evidence="4 5" id="KW-0472">Membrane</keyword>
<evidence type="ECO:0000313" key="6">
    <source>
        <dbReference type="Ensembl" id="ENSCJAP00000013553.4"/>
    </source>
</evidence>
<evidence type="ECO:0000256" key="4">
    <source>
        <dbReference type="ARBA" id="ARBA00023136"/>
    </source>
</evidence>
<keyword evidence="7" id="KW-1185">Reference proteome</keyword>
<name>F6YXX2_CALJA</name>
<dbReference type="Pfam" id="PF00335">
    <property type="entry name" value="Tetraspanin"/>
    <property type="match status" value="1"/>
</dbReference>
<dbReference type="PANTHER" id="PTHR19282">
    <property type="entry name" value="TETRASPANIN"/>
    <property type="match status" value="1"/>
</dbReference>
<evidence type="ECO:0000313" key="7">
    <source>
        <dbReference type="Proteomes" id="UP000008225"/>
    </source>
</evidence>
<dbReference type="Bgee" id="ENSCJAG00000007278">
    <property type="expression patterns" value="Expressed in heart and 6 other cell types or tissues"/>
</dbReference>
<evidence type="ECO:0000256" key="2">
    <source>
        <dbReference type="ARBA" id="ARBA00022692"/>
    </source>
</evidence>
<dbReference type="AlphaFoldDB" id="F6YXX2"/>
<dbReference type="GeneTree" id="ENSGT00940000155429"/>
<dbReference type="HOGENOM" id="CLU_055524_0_2_1"/>
<evidence type="ECO:0000256" key="3">
    <source>
        <dbReference type="ARBA" id="ARBA00022989"/>
    </source>
</evidence>
<keyword evidence="2 5" id="KW-0812">Transmembrane</keyword>
<evidence type="ECO:0000256" key="1">
    <source>
        <dbReference type="ARBA" id="ARBA00004141"/>
    </source>
</evidence>
<dbReference type="Ensembl" id="ENSCJAT00000014275.5">
    <property type="protein sequence ID" value="ENSCJAP00000013553.4"/>
    <property type="gene ID" value="ENSCJAG00000007278.5"/>
</dbReference>